<comment type="similarity">
    <text evidence="13">Belongs to the polysaccharide monooxygenase AA9 family.</text>
</comment>
<reference evidence="18 19" key="1">
    <citation type="journal article" date="2016" name="PLoS Pathog.">
        <title>Biosynthesis of antibiotic leucinostatins in bio-control fungus Purpureocillium lilacinum and their inhibition on phytophthora revealed by genome mining.</title>
        <authorList>
            <person name="Wang G."/>
            <person name="Liu Z."/>
            <person name="Lin R."/>
            <person name="Li E."/>
            <person name="Mao Z."/>
            <person name="Ling J."/>
            <person name="Yang Y."/>
            <person name="Yin W.B."/>
            <person name="Xie B."/>
        </authorList>
    </citation>
    <scope>NUCLEOTIDE SEQUENCE [LARGE SCALE GENOMIC DNA]</scope>
    <source>
        <strain evidence="18">170</strain>
    </source>
</reference>
<dbReference type="PANTHER" id="PTHR33353">
    <property type="entry name" value="PUTATIVE (AFU_ORTHOLOGUE AFUA_1G12560)-RELATED"/>
    <property type="match status" value="1"/>
</dbReference>
<name>A0A219AR27_METCM</name>
<dbReference type="Proteomes" id="UP000078397">
    <property type="component" value="Unassembled WGS sequence"/>
</dbReference>
<evidence type="ECO:0000256" key="15">
    <source>
        <dbReference type="ARBA" id="ARBA00047174"/>
    </source>
</evidence>
<dbReference type="OrthoDB" id="5271017at2759"/>
<keyword evidence="5 16" id="KW-0732">Signal</keyword>
<dbReference type="InterPro" id="IPR049892">
    <property type="entry name" value="AA9"/>
</dbReference>
<sequence length="230" mass="24581">MKALTHLVRLFFLLPVVSAHYKWPAMIINGEVTGDYEYVRRNTNNINPVMDLSSTDLRCNEGGLDSGAGTETVSVTAGSKVGFTLSNSISHIGPVLVYMAKAPGDPSQWDAAGEVWFKINEWGPDFSTGTINWPQLGVMSYEFSIPSSVPSGKYLVRIEHLAVHNAANAGGAQFFVSCGQVEVTGGGSGTPGPLVAFPGAYRSDDAGIHFNNYYPPPTSYSMPGPSVWTG</sequence>
<comment type="caution">
    <text evidence="18">The sequence shown here is derived from an EMBL/GenBank/DDBJ whole genome shotgun (WGS) entry which is preliminary data.</text>
</comment>
<dbReference type="Gene3D" id="2.70.50.70">
    <property type="match status" value="1"/>
</dbReference>
<keyword evidence="7" id="KW-0560">Oxidoreductase</keyword>
<evidence type="ECO:0000256" key="11">
    <source>
        <dbReference type="ARBA" id="ARBA00023277"/>
    </source>
</evidence>
<keyword evidence="9" id="KW-0503">Monooxygenase</keyword>
<dbReference type="RefSeq" id="XP_022285511.1">
    <property type="nucleotide sequence ID" value="XM_022429451.1"/>
</dbReference>
<dbReference type="GO" id="GO:0030245">
    <property type="term" value="P:cellulose catabolic process"/>
    <property type="evidence" value="ECO:0007669"/>
    <property type="project" value="UniProtKB-KW"/>
</dbReference>
<dbReference type="GeneID" id="28847498"/>
<evidence type="ECO:0000256" key="16">
    <source>
        <dbReference type="SAM" id="SignalP"/>
    </source>
</evidence>
<feature type="chain" id="PRO_5012962501" description="lytic cellulose monooxygenase (C4-dehydrogenating)" evidence="16">
    <location>
        <begin position="20"/>
        <end position="230"/>
    </location>
</feature>
<evidence type="ECO:0000313" key="18">
    <source>
        <dbReference type="EMBL" id="OWT43059.1"/>
    </source>
</evidence>
<evidence type="ECO:0000256" key="2">
    <source>
        <dbReference type="ARBA" id="ARBA00004613"/>
    </source>
</evidence>
<dbReference type="GO" id="GO:0005576">
    <property type="term" value="C:extracellular region"/>
    <property type="evidence" value="ECO:0007669"/>
    <property type="project" value="UniProtKB-SubCell"/>
</dbReference>
<keyword evidence="3" id="KW-0964">Secreted</keyword>
<dbReference type="EMBL" id="LSBJ02000003">
    <property type="protein sequence ID" value="OWT43059.1"/>
    <property type="molecule type" value="Genomic_DNA"/>
</dbReference>
<keyword evidence="4" id="KW-0479">Metal-binding</keyword>
<evidence type="ECO:0000256" key="1">
    <source>
        <dbReference type="ARBA" id="ARBA00001973"/>
    </source>
</evidence>
<dbReference type="KEGG" id="pchm:VFPPC_17765"/>
<keyword evidence="11" id="KW-0119">Carbohydrate metabolism</keyword>
<accession>A0A219AR27</accession>
<evidence type="ECO:0000256" key="3">
    <source>
        <dbReference type="ARBA" id="ARBA00022525"/>
    </source>
</evidence>
<evidence type="ECO:0000256" key="12">
    <source>
        <dbReference type="ARBA" id="ARBA00023326"/>
    </source>
</evidence>
<keyword evidence="19" id="KW-1185">Reference proteome</keyword>
<evidence type="ECO:0000256" key="5">
    <source>
        <dbReference type="ARBA" id="ARBA00022729"/>
    </source>
</evidence>
<keyword evidence="12" id="KW-0624">Polysaccharide degradation</keyword>
<evidence type="ECO:0000256" key="14">
    <source>
        <dbReference type="ARBA" id="ARBA00045077"/>
    </source>
</evidence>
<evidence type="ECO:0000259" key="17">
    <source>
        <dbReference type="Pfam" id="PF03443"/>
    </source>
</evidence>
<comment type="cofactor">
    <cofactor evidence="1">
        <name>Cu(2+)</name>
        <dbReference type="ChEBI" id="CHEBI:29036"/>
    </cofactor>
</comment>
<dbReference type="GO" id="GO:0016787">
    <property type="term" value="F:hydrolase activity"/>
    <property type="evidence" value="ECO:0007669"/>
    <property type="project" value="UniProtKB-KW"/>
</dbReference>
<dbReference type="InterPro" id="IPR005103">
    <property type="entry name" value="AA9_LPMO"/>
</dbReference>
<protein>
    <recommendedName>
        <fullName evidence="15">lytic cellulose monooxygenase (C4-dehydrogenating)</fullName>
        <ecNumber evidence="15">1.14.99.56</ecNumber>
    </recommendedName>
</protein>
<organism evidence="18 19">
    <name type="scientific">Pochonia chlamydosporia 170</name>
    <dbReference type="NCBI Taxonomy" id="1380566"/>
    <lineage>
        <taxon>Eukaryota</taxon>
        <taxon>Fungi</taxon>
        <taxon>Dikarya</taxon>
        <taxon>Ascomycota</taxon>
        <taxon>Pezizomycotina</taxon>
        <taxon>Sordariomycetes</taxon>
        <taxon>Hypocreomycetidae</taxon>
        <taxon>Hypocreales</taxon>
        <taxon>Clavicipitaceae</taxon>
        <taxon>Pochonia</taxon>
    </lineage>
</organism>
<dbReference type="EC" id="1.14.99.56" evidence="15"/>
<dbReference type="Pfam" id="PF03443">
    <property type="entry name" value="AA9"/>
    <property type="match status" value="1"/>
</dbReference>
<comment type="catalytic activity">
    <reaction evidence="14">
        <text>[(1-&gt;4)-beta-D-glucosyl]n+m + reduced acceptor + O2 = 4-dehydro-beta-D-glucosyl-[(1-&gt;4)-beta-D-glucosyl]n-1 + [(1-&gt;4)-beta-D-glucosyl]m + acceptor + H2O.</text>
        <dbReference type="EC" id="1.14.99.56"/>
    </reaction>
</comment>
<feature type="domain" description="Auxiliary Activity family 9 catalytic" evidence="17">
    <location>
        <begin position="20"/>
        <end position="220"/>
    </location>
</feature>
<evidence type="ECO:0000256" key="4">
    <source>
        <dbReference type="ARBA" id="ARBA00022723"/>
    </source>
</evidence>
<evidence type="ECO:0000256" key="9">
    <source>
        <dbReference type="ARBA" id="ARBA00023033"/>
    </source>
</evidence>
<evidence type="ECO:0000256" key="7">
    <source>
        <dbReference type="ARBA" id="ARBA00023002"/>
    </source>
</evidence>
<evidence type="ECO:0000256" key="6">
    <source>
        <dbReference type="ARBA" id="ARBA00023001"/>
    </source>
</evidence>
<comment type="subcellular location">
    <subcellularLocation>
        <location evidence="2">Secreted</location>
    </subcellularLocation>
</comment>
<dbReference type="STRING" id="1380566.A0A219AR27"/>
<proteinExistence type="inferred from homology"/>
<evidence type="ECO:0000256" key="8">
    <source>
        <dbReference type="ARBA" id="ARBA00023008"/>
    </source>
</evidence>
<evidence type="ECO:0000256" key="13">
    <source>
        <dbReference type="ARBA" id="ARBA00044502"/>
    </source>
</evidence>
<keyword evidence="8" id="KW-0186">Copper</keyword>
<keyword evidence="18" id="KW-0378">Hydrolase</keyword>
<evidence type="ECO:0000313" key="19">
    <source>
        <dbReference type="Proteomes" id="UP000078397"/>
    </source>
</evidence>
<feature type="signal peptide" evidence="16">
    <location>
        <begin position="1"/>
        <end position="19"/>
    </location>
</feature>
<dbReference type="GO" id="GO:0004497">
    <property type="term" value="F:monooxygenase activity"/>
    <property type="evidence" value="ECO:0007669"/>
    <property type="project" value="UniProtKB-KW"/>
</dbReference>
<dbReference type="GO" id="GO:0046872">
    <property type="term" value="F:metal ion binding"/>
    <property type="evidence" value="ECO:0007669"/>
    <property type="project" value="UniProtKB-KW"/>
</dbReference>
<keyword evidence="6" id="KW-0136">Cellulose degradation</keyword>
<dbReference type="PANTHER" id="PTHR33353:SF10">
    <property type="entry name" value="ENDO-BETA-1,4-GLUCANASE D"/>
    <property type="match status" value="1"/>
</dbReference>
<evidence type="ECO:0000256" key="10">
    <source>
        <dbReference type="ARBA" id="ARBA00023157"/>
    </source>
</evidence>
<gene>
    <name evidence="18" type="ORF">VFPPC_17765</name>
</gene>
<dbReference type="CDD" id="cd21175">
    <property type="entry name" value="LPMO_AA9"/>
    <property type="match status" value="1"/>
</dbReference>
<keyword evidence="10" id="KW-1015">Disulfide bond</keyword>
<dbReference type="AlphaFoldDB" id="A0A219AR27"/>